<organism evidence="1 2">
    <name type="scientific">Phytophthora cactorum</name>
    <dbReference type="NCBI Taxonomy" id="29920"/>
    <lineage>
        <taxon>Eukaryota</taxon>
        <taxon>Sar</taxon>
        <taxon>Stramenopiles</taxon>
        <taxon>Oomycota</taxon>
        <taxon>Peronosporomycetes</taxon>
        <taxon>Peronosporales</taxon>
        <taxon>Peronosporaceae</taxon>
        <taxon>Phytophthora</taxon>
    </lineage>
</organism>
<dbReference type="Proteomes" id="UP000736787">
    <property type="component" value="Unassembled WGS sequence"/>
</dbReference>
<name>A0A8T1ATX8_9STRA</name>
<evidence type="ECO:0000313" key="1">
    <source>
        <dbReference type="EMBL" id="KAG2890004.1"/>
    </source>
</evidence>
<proteinExistence type="predicted"/>
<evidence type="ECO:0000313" key="2">
    <source>
        <dbReference type="Proteomes" id="UP000736787"/>
    </source>
</evidence>
<accession>A0A8T1ATX8</accession>
<reference evidence="1" key="1">
    <citation type="submission" date="2018-10" db="EMBL/GenBank/DDBJ databases">
        <title>Effector identification in a new, highly contiguous assembly of the strawberry crown rot pathogen Phytophthora cactorum.</title>
        <authorList>
            <person name="Armitage A.D."/>
            <person name="Nellist C.F."/>
            <person name="Bates H."/>
            <person name="Vickerstaff R.J."/>
            <person name="Harrison R.J."/>
        </authorList>
    </citation>
    <scope>NUCLEOTIDE SEQUENCE</scope>
    <source>
        <strain evidence="1">4040</strain>
    </source>
</reference>
<sequence length="104" mass="11311">MDEEITETEVASALKKRKRDNACGPDELGNDSYLDNDTFLVPVLTKLFNACLDTGKTLRSFDEDFISTVDLLYDEIDSDTTLGGIRLASKGSQDELKVAGGLCG</sequence>
<dbReference type="AlphaFoldDB" id="A0A8T1ATX8"/>
<protein>
    <submittedName>
        <fullName evidence="1">Uncharacterized protein</fullName>
    </submittedName>
</protein>
<gene>
    <name evidence="1" type="ORF">PC117_g24572</name>
</gene>
<comment type="caution">
    <text evidence="1">The sequence shown here is derived from an EMBL/GenBank/DDBJ whole genome shotgun (WGS) entry which is preliminary data.</text>
</comment>
<dbReference type="EMBL" id="RCMK01001679">
    <property type="protein sequence ID" value="KAG2890004.1"/>
    <property type="molecule type" value="Genomic_DNA"/>
</dbReference>